<proteinExistence type="predicted"/>
<keyword evidence="2" id="KW-1185">Reference proteome</keyword>
<reference evidence="1" key="1">
    <citation type="journal article" date="2020" name="G3 (Bethesda)">
        <title>High-Quality Assemblies for Three Invasive Social Wasps from the &lt;i&gt;Vespula&lt;/i&gt; Genus.</title>
        <authorList>
            <person name="Harrop T.W.R."/>
            <person name="Guhlin J."/>
            <person name="McLaughlin G.M."/>
            <person name="Permina E."/>
            <person name="Stockwell P."/>
            <person name="Gilligan J."/>
            <person name="Le Lec M.F."/>
            <person name="Gruber M.A.M."/>
            <person name="Quinn O."/>
            <person name="Lovegrove M."/>
            <person name="Duncan E.J."/>
            <person name="Remnant E.J."/>
            <person name="Van Eeckhoven J."/>
            <person name="Graham B."/>
            <person name="Knapp R.A."/>
            <person name="Langford K.W."/>
            <person name="Kronenberg Z."/>
            <person name="Press M.O."/>
            <person name="Eacker S.M."/>
            <person name="Wilson-Rankin E.E."/>
            <person name="Purcell J."/>
            <person name="Lester P.J."/>
            <person name="Dearden P.K."/>
        </authorList>
    </citation>
    <scope>NUCLEOTIDE SEQUENCE</scope>
    <source>
        <strain evidence="1">Linc-1</strain>
    </source>
</reference>
<protein>
    <submittedName>
        <fullName evidence="1">Uncharacterized protein</fullName>
    </submittedName>
</protein>
<sequence length="114" mass="12633">MTMHNGHVAYFTTTNGTSLDIGAKKLADKLPSIFEITLGRVKVTKRNEKYSIVLPAKERISVSTHLKALDKALYSFLDTALKLQLETISISRVPVGDIPWTIVKTKLRSVFSGT</sequence>
<dbReference type="Gene3D" id="3.40.220.10">
    <property type="entry name" value="Leucine Aminopeptidase, subunit E, domain 1"/>
    <property type="match status" value="1"/>
</dbReference>
<dbReference type="EMBL" id="JACSDZ010000003">
    <property type="protein sequence ID" value="KAF7409614.1"/>
    <property type="molecule type" value="Genomic_DNA"/>
</dbReference>
<evidence type="ECO:0000313" key="2">
    <source>
        <dbReference type="Proteomes" id="UP000617340"/>
    </source>
</evidence>
<comment type="caution">
    <text evidence="1">The sequence shown here is derived from an EMBL/GenBank/DDBJ whole genome shotgun (WGS) entry which is preliminary data.</text>
</comment>
<organism evidence="1 2">
    <name type="scientific">Vespula germanica</name>
    <name type="common">German yellow jacket</name>
    <name type="synonym">Paravespula germanica</name>
    <dbReference type="NCBI Taxonomy" id="30212"/>
    <lineage>
        <taxon>Eukaryota</taxon>
        <taxon>Metazoa</taxon>
        <taxon>Ecdysozoa</taxon>
        <taxon>Arthropoda</taxon>
        <taxon>Hexapoda</taxon>
        <taxon>Insecta</taxon>
        <taxon>Pterygota</taxon>
        <taxon>Neoptera</taxon>
        <taxon>Endopterygota</taxon>
        <taxon>Hymenoptera</taxon>
        <taxon>Apocrita</taxon>
        <taxon>Aculeata</taxon>
        <taxon>Vespoidea</taxon>
        <taxon>Vespidae</taxon>
        <taxon>Vespinae</taxon>
        <taxon>Vespula</taxon>
    </lineage>
</organism>
<dbReference type="InterPro" id="IPR043472">
    <property type="entry name" value="Macro_dom-like"/>
</dbReference>
<accession>A0A834KKG7</accession>
<name>A0A834KKG7_VESGE</name>
<dbReference type="AlphaFoldDB" id="A0A834KKG7"/>
<dbReference type="Proteomes" id="UP000617340">
    <property type="component" value="Unassembled WGS sequence"/>
</dbReference>
<evidence type="ECO:0000313" key="1">
    <source>
        <dbReference type="EMBL" id="KAF7409614.1"/>
    </source>
</evidence>
<gene>
    <name evidence="1" type="ORF">HZH68_003995</name>
</gene>